<proteinExistence type="predicted"/>
<dbReference type="OrthoDB" id="5840532at2759"/>
<sequence length="179" mass="19554">MSTTGPPAPEPVRRIITGHDAAGKAVVADDEPVAGYPFAGSRTLFTDLWWQDGFPARNDDSVADGVARHDKVIINPNGSAFRVVDTPPHTKSSPHIFHRTISLDYGILISGTLTLVLDDGKRVVMKPGDVVVQRGTIHAWVNETDEWARMYFVLLPSHKVKVGDKELDVEAKHLPGVSE</sequence>
<name>A0A9P3G6C4_9APHY</name>
<keyword evidence="3" id="KW-1185">Reference proteome</keyword>
<dbReference type="PANTHER" id="PTHR36156:SF2">
    <property type="entry name" value="CUPIN TYPE-2 DOMAIN-CONTAINING PROTEIN"/>
    <property type="match status" value="1"/>
</dbReference>
<dbReference type="AlphaFoldDB" id="A0A9P3G6C4"/>
<reference evidence="2 3" key="1">
    <citation type="submission" date="2021-08" db="EMBL/GenBank/DDBJ databases">
        <title>Draft Genome Sequence of Phanerochaete sordida strain YK-624.</title>
        <authorList>
            <person name="Mori T."/>
            <person name="Dohra H."/>
            <person name="Suzuki T."/>
            <person name="Kawagishi H."/>
            <person name="Hirai H."/>
        </authorList>
    </citation>
    <scope>NUCLEOTIDE SEQUENCE [LARGE SCALE GENOMIC DNA]</scope>
    <source>
        <strain evidence="2 3">YK-624</strain>
    </source>
</reference>
<evidence type="ECO:0000259" key="1">
    <source>
        <dbReference type="Pfam" id="PF07883"/>
    </source>
</evidence>
<dbReference type="InterPro" id="IPR014710">
    <property type="entry name" value="RmlC-like_jellyroll"/>
</dbReference>
<dbReference type="SUPFAM" id="SSF51182">
    <property type="entry name" value="RmlC-like cupins"/>
    <property type="match status" value="1"/>
</dbReference>
<evidence type="ECO:0000313" key="3">
    <source>
        <dbReference type="Proteomes" id="UP000703269"/>
    </source>
</evidence>
<dbReference type="InterPro" id="IPR013096">
    <property type="entry name" value="Cupin_2"/>
</dbReference>
<evidence type="ECO:0000313" key="2">
    <source>
        <dbReference type="EMBL" id="GJE89078.1"/>
    </source>
</evidence>
<protein>
    <submittedName>
        <fullName evidence="2">Cupin domain-containing protein</fullName>
    </submittedName>
</protein>
<organism evidence="2 3">
    <name type="scientific">Phanerochaete sordida</name>
    <dbReference type="NCBI Taxonomy" id="48140"/>
    <lineage>
        <taxon>Eukaryota</taxon>
        <taxon>Fungi</taxon>
        <taxon>Dikarya</taxon>
        <taxon>Basidiomycota</taxon>
        <taxon>Agaricomycotina</taxon>
        <taxon>Agaricomycetes</taxon>
        <taxon>Polyporales</taxon>
        <taxon>Phanerochaetaceae</taxon>
        <taxon>Phanerochaete</taxon>
    </lineage>
</organism>
<dbReference type="InterPro" id="IPR047142">
    <property type="entry name" value="OryJ/VirC-like"/>
</dbReference>
<dbReference type="Proteomes" id="UP000703269">
    <property type="component" value="Unassembled WGS sequence"/>
</dbReference>
<dbReference type="CDD" id="cd02231">
    <property type="entry name" value="cupin_BLL6423-like"/>
    <property type="match status" value="1"/>
</dbReference>
<dbReference type="Gene3D" id="2.60.120.10">
    <property type="entry name" value="Jelly Rolls"/>
    <property type="match status" value="1"/>
</dbReference>
<gene>
    <name evidence="2" type="ORF">PsYK624_051700</name>
</gene>
<dbReference type="InterPro" id="IPR011051">
    <property type="entry name" value="RmlC_Cupin_sf"/>
</dbReference>
<comment type="caution">
    <text evidence="2">The sequence shown here is derived from an EMBL/GenBank/DDBJ whole genome shotgun (WGS) entry which is preliminary data.</text>
</comment>
<dbReference type="PANTHER" id="PTHR36156">
    <property type="entry name" value="SLR2101 PROTEIN"/>
    <property type="match status" value="1"/>
</dbReference>
<accession>A0A9P3G6C4</accession>
<feature type="domain" description="Cupin type-2" evidence="1">
    <location>
        <begin position="83"/>
        <end position="153"/>
    </location>
</feature>
<dbReference type="Gene3D" id="2.20.70.150">
    <property type="match status" value="1"/>
</dbReference>
<dbReference type="EMBL" id="BPQB01000011">
    <property type="protein sequence ID" value="GJE89078.1"/>
    <property type="molecule type" value="Genomic_DNA"/>
</dbReference>
<dbReference type="Pfam" id="PF07883">
    <property type="entry name" value="Cupin_2"/>
    <property type="match status" value="1"/>
</dbReference>